<dbReference type="STRING" id="62062.ENSHHUP00000082981"/>
<dbReference type="GO" id="GO:0004512">
    <property type="term" value="F:inositol-3-phosphate synthase activity"/>
    <property type="evidence" value="ECO:0007669"/>
    <property type="project" value="InterPro"/>
</dbReference>
<reference evidence="1" key="2">
    <citation type="submission" date="2025-08" db="UniProtKB">
        <authorList>
            <consortium name="Ensembl"/>
        </authorList>
    </citation>
    <scope>IDENTIFICATION</scope>
</reference>
<keyword evidence="2" id="KW-1185">Reference proteome</keyword>
<name>A0A4W5QZ72_9TELE</name>
<evidence type="ECO:0008006" key="3">
    <source>
        <dbReference type="Google" id="ProtNLM"/>
    </source>
</evidence>
<sequence>MDEYTSEIMRGGTNTIAMHNTCEVSLTHTHTHTPTHRSDFSNKGISLQDSVLTSPIILDLVLLTDLCQRVCVRPQGSETFQSFHSVLAILSFMCKAPLVPPGAPLVNAYFRQRACIENVMRTTCTWSTSCRGASCLAMTTVSTTMWLPRWS</sequence>
<evidence type="ECO:0000313" key="1">
    <source>
        <dbReference type="Ensembl" id="ENSHHUP00000082981.1"/>
    </source>
</evidence>
<dbReference type="Gene3D" id="3.30.2360.10">
    <property type="entry name" value="Glyceraldehyde-3-phosphate dehydrogenase-like domain"/>
    <property type="match status" value="1"/>
</dbReference>
<proteinExistence type="predicted"/>
<dbReference type="Gene3D" id="3.30.360.10">
    <property type="entry name" value="Dihydrodipicolinate Reductase, domain 2"/>
    <property type="match status" value="1"/>
</dbReference>
<dbReference type="GO" id="GO:0006021">
    <property type="term" value="P:inositol biosynthetic process"/>
    <property type="evidence" value="ECO:0007669"/>
    <property type="project" value="InterPro"/>
</dbReference>
<dbReference type="InterPro" id="IPR002587">
    <property type="entry name" value="Myo-inos-1-P_Synthase"/>
</dbReference>
<dbReference type="SUPFAM" id="SSF51735">
    <property type="entry name" value="NAD(P)-binding Rossmann-fold domains"/>
    <property type="match status" value="1"/>
</dbReference>
<dbReference type="GO" id="GO:0008654">
    <property type="term" value="P:phospholipid biosynthetic process"/>
    <property type="evidence" value="ECO:0007669"/>
    <property type="project" value="InterPro"/>
</dbReference>
<accession>A0A4W5QZ72</accession>
<dbReference type="AlphaFoldDB" id="A0A4W5QZ72"/>
<dbReference type="Proteomes" id="UP000314982">
    <property type="component" value="Unassembled WGS sequence"/>
</dbReference>
<evidence type="ECO:0000313" key="2">
    <source>
        <dbReference type="Proteomes" id="UP000314982"/>
    </source>
</evidence>
<dbReference type="GeneTree" id="ENSGT00390000018395"/>
<dbReference type="PANTHER" id="PTHR11510">
    <property type="entry name" value="MYO-INOSITOL-1 PHOSPHATE SYNTHASE"/>
    <property type="match status" value="1"/>
</dbReference>
<dbReference type="Ensembl" id="ENSHHUT00000085600.1">
    <property type="protein sequence ID" value="ENSHHUP00000082981.1"/>
    <property type="gene ID" value="ENSHHUG00000048193.1"/>
</dbReference>
<reference evidence="2" key="1">
    <citation type="submission" date="2018-06" db="EMBL/GenBank/DDBJ databases">
        <title>Genome assembly of Danube salmon.</title>
        <authorList>
            <person name="Macqueen D.J."/>
            <person name="Gundappa M.K."/>
        </authorList>
    </citation>
    <scope>NUCLEOTIDE SEQUENCE [LARGE SCALE GENOMIC DNA]</scope>
</reference>
<dbReference type="InterPro" id="IPR036291">
    <property type="entry name" value="NAD(P)-bd_dom_sf"/>
</dbReference>
<protein>
    <recommendedName>
        <fullName evidence="3">Inositol-3-phosphate synthase</fullName>
    </recommendedName>
</protein>
<reference evidence="1" key="3">
    <citation type="submission" date="2025-09" db="UniProtKB">
        <authorList>
            <consortium name="Ensembl"/>
        </authorList>
    </citation>
    <scope>IDENTIFICATION</scope>
</reference>
<dbReference type="Pfam" id="PF07994">
    <property type="entry name" value="NAD_binding_5"/>
    <property type="match status" value="1"/>
</dbReference>
<organism evidence="1 2">
    <name type="scientific">Hucho hucho</name>
    <name type="common">huchen</name>
    <dbReference type="NCBI Taxonomy" id="62062"/>
    <lineage>
        <taxon>Eukaryota</taxon>
        <taxon>Metazoa</taxon>
        <taxon>Chordata</taxon>
        <taxon>Craniata</taxon>
        <taxon>Vertebrata</taxon>
        <taxon>Euteleostomi</taxon>
        <taxon>Actinopterygii</taxon>
        <taxon>Neopterygii</taxon>
        <taxon>Teleostei</taxon>
        <taxon>Protacanthopterygii</taxon>
        <taxon>Salmoniformes</taxon>
        <taxon>Salmonidae</taxon>
        <taxon>Salmoninae</taxon>
        <taxon>Hucho</taxon>
    </lineage>
</organism>